<reference evidence="4 5" key="1">
    <citation type="submission" date="2020-04" db="EMBL/GenBank/DDBJ databases">
        <title>Zoogloea sp. G-4-1-14 isolated from soil.</title>
        <authorList>
            <person name="Dahal R.H."/>
        </authorList>
    </citation>
    <scope>NUCLEOTIDE SEQUENCE [LARGE SCALE GENOMIC DNA]</scope>
    <source>
        <strain evidence="4 5">G-4-1-14</strain>
    </source>
</reference>
<dbReference type="HAMAP" id="MF_00612">
    <property type="entry name" value="UPF0225"/>
    <property type="match status" value="1"/>
</dbReference>
<evidence type="ECO:0000256" key="2">
    <source>
        <dbReference type="HAMAP-Rule" id="MF_00612"/>
    </source>
</evidence>
<sequence length="139" mass="15682">MTLPYWTTPCAMPSPCPCGAPAEYARCCGRYLDEGLPPPDAEALMRSRYTAYTLGRDDYLLVTWQAAHRPAAQDLGQDPPVKWLGLQVKAFRPIDADHACVEFVARYKIGGKAHRLHETSRFVREDGRWLYTDGDIHSN</sequence>
<evidence type="ECO:0000259" key="3">
    <source>
        <dbReference type="Pfam" id="PF17775"/>
    </source>
</evidence>
<dbReference type="InterPro" id="IPR032710">
    <property type="entry name" value="NTF2-like_dom_sf"/>
</dbReference>
<evidence type="ECO:0000256" key="1">
    <source>
        <dbReference type="ARBA" id="ARBA00010839"/>
    </source>
</evidence>
<gene>
    <name evidence="4" type="ORF">HHL15_02225</name>
</gene>
<dbReference type="Gene3D" id="3.10.450.50">
    <property type="match status" value="1"/>
</dbReference>
<dbReference type="Pfam" id="PF17775">
    <property type="entry name" value="YchJ_M-like"/>
    <property type="match status" value="1"/>
</dbReference>
<dbReference type="SUPFAM" id="SSF54427">
    <property type="entry name" value="NTF2-like"/>
    <property type="match status" value="1"/>
</dbReference>
<dbReference type="EMBL" id="JABBGA010000001">
    <property type="protein sequence ID" value="NML24547.1"/>
    <property type="molecule type" value="Genomic_DNA"/>
</dbReference>
<dbReference type="InterPro" id="IPR023006">
    <property type="entry name" value="YchJ-like"/>
</dbReference>
<dbReference type="AlphaFoldDB" id="A0A848FX88"/>
<name>A0A848FX88_9RHOO</name>
<keyword evidence="5" id="KW-1185">Reference proteome</keyword>
<comment type="similarity">
    <text evidence="1 2">Belongs to the UPF0225 family.</text>
</comment>
<protein>
    <recommendedName>
        <fullName evidence="2">UPF0225 protein HHL15_02225</fullName>
    </recommendedName>
</protein>
<dbReference type="Pfam" id="PF02810">
    <property type="entry name" value="SEC-C"/>
    <property type="match status" value="1"/>
</dbReference>
<dbReference type="InterPro" id="IPR004027">
    <property type="entry name" value="SEC_C_motif"/>
</dbReference>
<evidence type="ECO:0000313" key="5">
    <source>
        <dbReference type="Proteomes" id="UP000580043"/>
    </source>
</evidence>
<proteinExistence type="inferred from homology"/>
<comment type="caution">
    <text evidence="4">The sequence shown here is derived from an EMBL/GenBank/DDBJ whole genome shotgun (WGS) entry which is preliminary data.</text>
</comment>
<dbReference type="Proteomes" id="UP000580043">
    <property type="component" value="Unassembled WGS sequence"/>
</dbReference>
<dbReference type="RefSeq" id="WP_169144166.1">
    <property type="nucleotide sequence ID" value="NZ_JABBGA010000001.1"/>
</dbReference>
<evidence type="ECO:0000313" key="4">
    <source>
        <dbReference type="EMBL" id="NML24547.1"/>
    </source>
</evidence>
<accession>A0A848FX88</accession>
<organism evidence="4 5">
    <name type="scientific">Zoogloea dura</name>
    <dbReference type="NCBI Taxonomy" id="2728840"/>
    <lineage>
        <taxon>Bacteria</taxon>
        <taxon>Pseudomonadati</taxon>
        <taxon>Pseudomonadota</taxon>
        <taxon>Betaproteobacteria</taxon>
        <taxon>Rhodocyclales</taxon>
        <taxon>Zoogloeaceae</taxon>
        <taxon>Zoogloea</taxon>
    </lineage>
</organism>
<feature type="domain" description="YchJ-like middle NTF2-like" evidence="3">
    <location>
        <begin position="40"/>
        <end position="134"/>
    </location>
</feature>
<dbReference type="InterPro" id="IPR048469">
    <property type="entry name" value="YchJ-like_M"/>
</dbReference>